<evidence type="ECO:0000313" key="4">
    <source>
        <dbReference type="Proteomes" id="UP000594681"/>
    </source>
</evidence>
<name>A0A7T0KGN6_9CORY</name>
<dbReference type="Gene3D" id="3.40.50.1820">
    <property type="entry name" value="alpha/beta hydrolase"/>
    <property type="match status" value="1"/>
</dbReference>
<accession>A0A7T0KGN6</accession>
<keyword evidence="4" id="KW-1185">Reference proteome</keyword>
<gene>
    <name evidence="3" type="ORF">G7Y31_10710</name>
</gene>
<evidence type="ECO:0000259" key="2">
    <source>
        <dbReference type="Pfam" id="PF06259"/>
    </source>
</evidence>
<sequence>MGAAASLRGAAAQLRLAAGDLEEFIGDSHRLWVRLFADLEGPAATAGRAALEDTAGRMGSTAGSIAAAAEVLERYAVLYAQLHRAAALGQVSAIAETLATVGAAVDWMCARELVLLCTPIPPPPPQRLEDFDDLPLASIDAIQRATAPPDIRLFLEANPDLIVLEASPGRLVAVVDGGIGKLGHSGTAPATVTTFVPGVGSSEASNWNGQIERARKLAQATGGPAVAWMGYTAPSSVPRAIQTAPAEAGGAELARFQAAMRRRWPNTRQIVVGYSYGSVVAGHAASRGMRADDVVLVGSPGAGVTNARAFGGRVWTATNRGDPIALVPGARGGPHGPDPRSRSFGARSAPGAGRRPGDHGSYWQDAAFVDAVGSIARGRCVPGDRGPV</sequence>
<reference evidence="3 4" key="1">
    <citation type="submission" date="2020-11" db="EMBL/GenBank/DDBJ databases">
        <title>Corynebacterium sp. ZJ-599.</title>
        <authorList>
            <person name="Zhou J."/>
        </authorList>
    </citation>
    <scope>NUCLEOTIDE SEQUENCE [LARGE SCALE GENOMIC DNA]</scope>
    <source>
        <strain evidence="3 4">ZJ-599</strain>
    </source>
</reference>
<protein>
    <recommendedName>
        <fullName evidence="2">DUF1023 domain-containing protein</fullName>
    </recommendedName>
</protein>
<dbReference type="SUPFAM" id="SSF53474">
    <property type="entry name" value="alpha/beta-Hydrolases"/>
    <property type="match status" value="1"/>
</dbReference>
<dbReference type="KEGG" id="cliz:G7Y31_10710"/>
<organism evidence="3 4">
    <name type="scientific">Corynebacterium lizhenjunii</name>
    <dbReference type="NCBI Taxonomy" id="2709394"/>
    <lineage>
        <taxon>Bacteria</taxon>
        <taxon>Bacillati</taxon>
        <taxon>Actinomycetota</taxon>
        <taxon>Actinomycetes</taxon>
        <taxon>Mycobacteriales</taxon>
        <taxon>Corynebacteriaceae</taxon>
        <taxon>Corynebacterium</taxon>
    </lineage>
</organism>
<dbReference type="Proteomes" id="UP000594681">
    <property type="component" value="Chromosome"/>
</dbReference>
<dbReference type="EMBL" id="CP064954">
    <property type="protein sequence ID" value="QPK80421.1"/>
    <property type="molecule type" value="Genomic_DNA"/>
</dbReference>
<dbReference type="AlphaFoldDB" id="A0A7T0KGN6"/>
<dbReference type="Pfam" id="PF06259">
    <property type="entry name" value="Abhydrolase_8"/>
    <property type="match status" value="1"/>
</dbReference>
<dbReference type="InterPro" id="IPR029058">
    <property type="entry name" value="AB_hydrolase_fold"/>
</dbReference>
<evidence type="ECO:0000256" key="1">
    <source>
        <dbReference type="SAM" id="MobiDB-lite"/>
    </source>
</evidence>
<feature type="domain" description="DUF1023" evidence="2">
    <location>
        <begin position="212"/>
        <end position="328"/>
    </location>
</feature>
<evidence type="ECO:0000313" key="3">
    <source>
        <dbReference type="EMBL" id="QPK80421.1"/>
    </source>
</evidence>
<dbReference type="InterPro" id="IPR010427">
    <property type="entry name" value="DUF1023"/>
</dbReference>
<proteinExistence type="predicted"/>
<feature type="region of interest" description="Disordered" evidence="1">
    <location>
        <begin position="328"/>
        <end position="360"/>
    </location>
</feature>